<organism evidence="2 3">
    <name type="scientific">Candidatus Onthousia faecipullorum</name>
    <dbReference type="NCBI Taxonomy" id="2840887"/>
    <lineage>
        <taxon>Bacteria</taxon>
        <taxon>Bacillati</taxon>
        <taxon>Bacillota</taxon>
        <taxon>Bacilli</taxon>
        <taxon>Candidatus Onthousia</taxon>
    </lineage>
</organism>
<gene>
    <name evidence="2" type="ORF">IAB59_03455</name>
</gene>
<keyword evidence="1" id="KW-0472">Membrane</keyword>
<accession>A0A9D1GC93</accession>
<proteinExistence type="predicted"/>
<evidence type="ECO:0000313" key="2">
    <source>
        <dbReference type="EMBL" id="HIT37519.1"/>
    </source>
</evidence>
<reference evidence="2" key="1">
    <citation type="submission" date="2020-10" db="EMBL/GenBank/DDBJ databases">
        <authorList>
            <person name="Gilroy R."/>
        </authorList>
    </citation>
    <scope>NUCLEOTIDE SEQUENCE</scope>
    <source>
        <strain evidence="2">CHK195-26880</strain>
    </source>
</reference>
<keyword evidence="1" id="KW-1133">Transmembrane helix</keyword>
<dbReference type="AlphaFoldDB" id="A0A9D1GC93"/>
<feature type="transmembrane region" description="Helical" evidence="1">
    <location>
        <begin position="12"/>
        <end position="30"/>
    </location>
</feature>
<sequence>MLNKKGITSVELLVCFIIISTIVVSMYNLILNYRNREQIEEINNEVVSYANNLQEVIQGDLVMGHLVSVSNVSNNGYKATFTFDTPNNYTTTLTINPNSGVISYGRSGEVINYEIPNIADLMLSRDSKIEYLSGVNGYIKITIILNHPNFTDETYSFMINCPVNYAY</sequence>
<dbReference type="Proteomes" id="UP000886833">
    <property type="component" value="Unassembled WGS sequence"/>
</dbReference>
<protein>
    <submittedName>
        <fullName evidence="2">Uncharacterized protein</fullName>
    </submittedName>
</protein>
<comment type="caution">
    <text evidence="2">The sequence shown here is derived from an EMBL/GenBank/DDBJ whole genome shotgun (WGS) entry which is preliminary data.</text>
</comment>
<reference evidence="2" key="2">
    <citation type="journal article" date="2021" name="PeerJ">
        <title>Extensive microbial diversity within the chicken gut microbiome revealed by metagenomics and culture.</title>
        <authorList>
            <person name="Gilroy R."/>
            <person name="Ravi A."/>
            <person name="Getino M."/>
            <person name="Pursley I."/>
            <person name="Horton D.L."/>
            <person name="Alikhan N.F."/>
            <person name="Baker D."/>
            <person name="Gharbi K."/>
            <person name="Hall N."/>
            <person name="Watson M."/>
            <person name="Adriaenssens E.M."/>
            <person name="Foster-Nyarko E."/>
            <person name="Jarju S."/>
            <person name="Secka A."/>
            <person name="Antonio M."/>
            <person name="Oren A."/>
            <person name="Chaudhuri R.R."/>
            <person name="La Ragione R."/>
            <person name="Hildebrand F."/>
            <person name="Pallen M.J."/>
        </authorList>
    </citation>
    <scope>NUCLEOTIDE SEQUENCE</scope>
    <source>
        <strain evidence="2">CHK195-26880</strain>
    </source>
</reference>
<dbReference type="EMBL" id="DVKQ01000046">
    <property type="protein sequence ID" value="HIT37519.1"/>
    <property type="molecule type" value="Genomic_DNA"/>
</dbReference>
<keyword evidence="1" id="KW-0812">Transmembrane</keyword>
<evidence type="ECO:0000313" key="3">
    <source>
        <dbReference type="Proteomes" id="UP000886833"/>
    </source>
</evidence>
<evidence type="ECO:0000256" key="1">
    <source>
        <dbReference type="SAM" id="Phobius"/>
    </source>
</evidence>
<name>A0A9D1GC93_9FIRM</name>